<reference evidence="1 2" key="1">
    <citation type="submission" date="2017-08" db="EMBL/GenBank/DDBJ databases">
        <title>The whole genome shortgun sequences of strain Leeuwenhoekiella nanhaiensis G18 from the South China Sea.</title>
        <authorList>
            <person name="Liu Q."/>
        </authorList>
    </citation>
    <scope>NUCLEOTIDE SEQUENCE [LARGE SCALE GENOMIC DNA]</scope>
    <source>
        <strain evidence="1 2">G18</strain>
    </source>
</reference>
<sequence>MFQNSGKAQDQSKNHLYSRFFTTELNAGITSPSNYRFPETDLQKSLYLSLGSTNADNEDEWAYRLNRPKTGVSLGVIDLGNPEALGYGISVLPFAEFQLLPETFKDLNVQVGTGASYFTETYDLETNKYNRAISTHLNWNFKLFMYYGLTPKSKVNWRLGLGYIHNSNGHTRLPNQGLNSFMGGISAQLNYTTIDESQKQKDSSSFKRSTYNYLNAETGLGIRVLAPLFNTQKPVYNLNIAYGKVINNTFKIGVGAYYRYYKDYQDFIESDNKLTQENYPEFKNNPYGYATNLGVFGSGELLMNHVGFEVNVGLNIYKPFYALDYRINKSYSYIIQYDEPPTELAYKNLDWYYEFKRTVSARMGLKYYFWSTAKPRRNNVYLGGHINANLGQADFTEISLGYVYNFNFN</sequence>
<accession>A0A2G1VUY6</accession>
<dbReference type="Proteomes" id="UP000229433">
    <property type="component" value="Unassembled WGS sequence"/>
</dbReference>
<evidence type="ECO:0008006" key="3">
    <source>
        <dbReference type="Google" id="ProtNLM"/>
    </source>
</evidence>
<dbReference type="InterPro" id="IPR018550">
    <property type="entry name" value="Lipid-A_deacylase-rel"/>
</dbReference>
<evidence type="ECO:0000313" key="1">
    <source>
        <dbReference type="EMBL" id="PHQ30541.1"/>
    </source>
</evidence>
<keyword evidence="2" id="KW-1185">Reference proteome</keyword>
<evidence type="ECO:0000313" key="2">
    <source>
        <dbReference type="Proteomes" id="UP000229433"/>
    </source>
</evidence>
<protein>
    <recommendedName>
        <fullName evidence="3">Deacylase</fullName>
    </recommendedName>
</protein>
<dbReference type="Gene3D" id="2.40.160.20">
    <property type="match status" value="1"/>
</dbReference>
<gene>
    <name evidence="1" type="ORF">CJ305_06185</name>
</gene>
<dbReference type="Pfam" id="PF09411">
    <property type="entry name" value="PagL"/>
    <property type="match status" value="1"/>
</dbReference>
<comment type="caution">
    <text evidence="1">The sequence shown here is derived from an EMBL/GenBank/DDBJ whole genome shotgun (WGS) entry which is preliminary data.</text>
</comment>
<dbReference type="EMBL" id="NQXA01000002">
    <property type="protein sequence ID" value="PHQ30541.1"/>
    <property type="molecule type" value="Genomic_DNA"/>
</dbReference>
<name>A0A2G1VUY6_9FLAO</name>
<proteinExistence type="predicted"/>
<dbReference type="OrthoDB" id="627554at2"/>
<dbReference type="RefSeq" id="WP_099645373.1">
    <property type="nucleotide sequence ID" value="NZ_KZ319288.1"/>
</dbReference>
<organism evidence="1 2">
    <name type="scientific">Leeuwenhoekiella nanhaiensis</name>
    <dbReference type="NCBI Taxonomy" id="1655491"/>
    <lineage>
        <taxon>Bacteria</taxon>
        <taxon>Pseudomonadati</taxon>
        <taxon>Bacteroidota</taxon>
        <taxon>Flavobacteriia</taxon>
        <taxon>Flavobacteriales</taxon>
        <taxon>Flavobacteriaceae</taxon>
        <taxon>Leeuwenhoekiella</taxon>
    </lineage>
</organism>
<dbReference type="AlphaFoldDB" id="A0A2G1VUY6"/>